<gene>
    <name evidence="11" type="ORF">OE749_05215</name>
</gene>
<dbReference type="EMBL" id="JAOWKX010000002">
    <property type="protein sequence ID" value="MCV2884087.1"/>
    <property type="molecule type" value="Genomic_DNA"/>
</dbReference>
<feature type="signal peptide" evidence="9">
    <location>
        <begin position="1"/>
        <end position="31"/>
    </location>
</feature>
<dbReference type="InterPro" id="IPR050597">
    <property type="entry name" value="Cytochrome_c_Oxidase_Subunit"/>
</dbReference>
<dbReference type="Proteomes" id="UP001652504">
    <property type="component" value="Unassembled WGS sequence"/>
</dbReference>
<comment type="caution">
    <text evidence="11">The sequence shown here is derived from an EMBL/GenBank/DDBJ whole genome shotgun (WGS) entry which is preliminary data.</text>
</comment>
<keyword evidence="4 8" id="KW-0479">Metal-binding</keyword>
<accession>A0ABT3A676</accession>
<evidence type="ECO:0000256" key="3">
    <source>
        <dbReference type="ARBA" id="ARBA00022617"/>
    </source>
</evidence>
<evidence type="ECO:0000313" key="11">
    <source>
        <dbReference type="EMBL" id="MCV2884087.1"/>
    </source>
</evidence>
<dbReference type="PROSITE" id="PS51007">
    <property type="entry name" value="CYTC"/>
    <property type="match status" value="2"/>
</dbReference>
<evidence type="ECO:0000256" key="7">
    <source>
        <dbReference type="ARBA" id="ARBA00023004"/>
    </source>
</evidence>
<organism evidence="11 12">
    <name type="scientific">Fluctibacter corallii</name>
    <dbReference type="NCBI Taxonomy" id="2984329"/>
    <lineage>
        <taxon>Bacteria</taxon>
        <taxon>Pseudomonadati</taxon>
        <taxon>Pseudomonadota</taxon>
        <taxon>Gammaproteobacteria</taxon>
        <taxon>Alteromonadales</taxon>
        <taxon>Alteromonadaceae</taxon>
        <taxon>Fluctibacter</taxon>
    </lineage>
</organism>
<dbReference type="RefSeq" id="WP_263711294.1">
    <property type="nucleotide sequence ID" value="NZ_JAOWKX010000002.1"/>
</dbReference>
<feature type="domain" description="Cytochrome c" evidence="10">
    <location>
        <begin position="19"/>
        <end position="115"/>
    </location>
</feature>
<evidence type="ECO:0000256" key="6">
    <source>
        <dbReference type="ARBA" id="ARBA00022982"/>
    </source>
</evidence>
<evidence type="ECO:0000256" key="8">
    <source>
        <dbReference type="PROSITE-ProRule" id="PRU00433"/>
    </source>
</evidence>
<keyword evidence="2" id="KW-0813">Transport</keyword>
<dbReference type="Pfam" id="PF00034">
    <property type="entry name" value="Cytochrom_C"/>
    <property type="match status" value="2"/>
</dbReference>
<evidence type="ECO:0000259" key="10">
    <source>
        <dbReference type="PROSITE" id="PS51007"/>
    </source>
</evidence>
<dbReference type="InterPro" id="IPR024167">
    <property type="entry name" value="Cytochrome_c4-like"/>
</dbReference>
<keyword evidence="9" id="KW-0732">Signal</keyword>
<evidence type="ECO:0000256" key="2">
    <source>
        <dbReference type="ARBA" id="ARBA00022448"/>
    </source>
</evidence>
<dbReference type="PIRSF" id="PIRSF000005">
    <property type="entry name" value="Cytochrome_c4"/>
    <property type="match status" value="1"/>
</dbReference>
<keyword evidence="6" id="KW-0249">Electron transport</keyword>
<comment type="subcellular location">
    <subcellularLocation>
        <location evidence="1">Periplasm</location>
    </subcellularLocation>
</comment>
<evidence type="ECO:0000256" key="1">
    <source>
        <dbReference type="ARBA" id="ARBA00004418"/>
    </source>
</evidence>
<evidence type="ECO:0000256" key="5">
    <source>
        <dbReference type="ARBA" id="ARBA00022764"/>
    </source>
</evidence>
<dbReference type="PANTHER" id="PTHR33751">
    <property type="entry name" value="CBB3-TYPE CYTOCHROME C OXIDASE SUBUNIT FIXP"/>
    <property type="match status" value="1"/>
</dbReference>
<keyword evidence="12" id="KW-1185">Reference proteome</keyword>
<keyword evidence="3 8" id="KW-0349">Heme</keyword>
<protein>
    <submittedName>
        <fullName evidence="11">C-type cytochrome</fullName>
    </submittedName>
</protein>
<dbReference type="InterPro" id="IPR036909">
    <property type="entry name" value="Cyt_c-like_dom_sf"/>
</dbReference>
<dbReference type="Gene3D" id="1.10.760.10">
    <property type="entry name" value="Cytochrome c-like domain"/>
    <property type="match status" value="2"/>
</dbReference>
<dbReference type="InterPro" id="IPR009056">
    <property type="entry name" value="Cyt_c-like_dom"/>
</dbReference>
<feature type="chain" id="PRO_5045645828" evidence="9">
    <location>
        <begin position="32"/>
        <end position="229"/>
    </location>
</feature>
<keyword evidence="5" id="KW-0574">Periplasm</keyword>
<evidence type="ECO:0000256" key="4">
    <source>
        <dbReference type="ARBA" id="ARBA00022723"/>
    </source>
</evidence>
<name>A0ABT3A676_9ALTE</name>
<proteinExistence type="predicted"/>
<feature type="domain" description="Cytochrome c" evidence="10">
    <location>
        <begin position="133"/>
        <end position="220"/>
    </location>
</feature>
<dbReference type="SUPFAM" id="SSF46626">
    <property type="entry name" value="Cytochrome c"/>
    <property type="match status" value="2"/>
</dbReference>
<keyword evidence="7 8" id="KW-0408">Iron</keyword>
<dbReference type="PANTHER" id="PTHR33751:SF9">
    <property type="entry name" value="CYTOCHROME C4"/>
    <property type="match status" value="1"/>
</dbReference>
<evidence type="ECO:0000256" key="9">
    <source>
        <dbReference type="SAM" id="SignalP"/>
    </source>
</evidence>
<evidence type="ECO:0000313" key="12">
    <source>
        <dbReference type="Proteomes" id="UP001652504"/>
    </source>
</evidence>
<sequence length="229" mass="24972">MIKNTIINAAHSAAKHILLLVALNVTTYTFANESDTPPTPYALCVSCHGQEATGNVQLGAPAIAGQHAWYTQRQLHKYKQQIPKPDAYSSQMFGIAAGLSDSDIDALSTYLASLSPHAQTHEQDTVAQAHSPEIHKRGESYYHGKCGACHGGNAQGNAGLKAPNLHILSSQYIRRQMQNFKDGRRGHAEDDRSARQMAMMASRVSNEELDAILVYIATQKPANEVARHD</sequence>
<reference evidence="11 12" key="1">
    <citation type="submission" date="2022-10" db="EMBL/GenBank/DDBJ databases">
        <title>Aestuariibacter sp. AA17 isolated from Montipora capitata coral fragment.</title>
        <authorList>
            <person name="Emsley S.A."/>
            <person name="Pfannmuller K.M."/>
            <person name="Loughran R.M."/>
            <person name="Shlafstein M."/>
            <person name="Papke E."/>
            <person name="Saw J.H."/>
            <person name="Ushijima B."/>
            <person name="Videau P."/>
        </authorList>
    </citation>
    <scope>NUCLEOTIDE SEQUENCE [LARGE SCALE GENOMIC DNA]</scope>
    <source>
        <strain evidence="11 12">AA17</strain>
    </source>
</reference>